<dbReference type="InterPro" id="IPR000944">
    <property type="entry name" value="Tscrpt_reg_Rrf2"/>
</dbReference>
<dbReference type="EMBL" id="JAAVMB010000017">
    <property type="protein sequence ID" value="NKC68910.1"/>
    <property type="molecule type" value="Genomic_DNA"/>
</dbReference>
<evidence type="ECO:0000313" key="2">
    <source>
        <dbReference type="EMBL" id="RSU05483.1"/>
    </source>
</evidence>
<protein>
    <submittedName>
        <fullName evidence="1">Rrf2 family transcriptional regulator</fullName>
    </submittedName>
</protein>
<dbReference type="Proteomes" id="UP000288197">
    <property type="component" value="Unassembled WGS sequence"/>
</dbReference>
<dbReference type="PROSITE" id="PS51197">
    <property type="entry name" value="HTH_RRF2_2"/>
    <property type="match status" value="1"/>
</dbReference>
<dbReference type="RefSeq" id="WP_086342089.1">
    <property type="nucleotide sequence ID" value="NZ_CP081470.1"/>
</dbReference>
<name>A0A369B1Q3_9ENTE</name>
<dbReference type="Pfam" id="PF02082">
    <property type="entry name" value="Rrf2"/>
    <property type="match status" value="1"/>
</dbReference>
<dbReference type="PANTHER" id="PTHR33221">
    <property type="entry name" value="WINGED HELIX-TURN-HELIX TRANSCRIPTIONAL REGULATOR, RRF2 FAMILY"/>
    <property type="match status" value="1"/>
</dbReference>
<dbReference type="AlphaFoldDB" id="A0A369B1Q3"/>
<dbReference type="SUPFAM" id="SSF46785">
    <property type="entry name" value="Winged helix' DNA-binding domain"/>
    <property type="match status" value="1"/>
</dbReference>
<dbReference type="InterPro" id="IPR036388">
    <property type="entry name" value="WH-like_DNA-bd_sf"/>
</dbReference>
<accession>A0A369B1Q3</accession>
<evidence type="ECO:0000313" key="3">
    <source>
        <dbReference type="Proteomes" id="UP000288197"/>
    </source>
</evidence>
<dbReference type="EMBL" id="NGJX01000001">
    <property type="protein sequence ID" value="RSU05483.1"/>
    <property type="molecule type" value="Genomic_DNA"/>
</dbReference>
<gene>
    <name evidence="2" type="ORF">CBF32_00355</name>
    <name evidence="1" type="ORF">HED35_12500</name>
</gene>
<evidence type="ECO:0000313" key="4">
    <source>
        <dbReference type="Proteomes" id="UP000521358"/>
    </source>
</evidence>
<proteinExistence type="predicted"/>
<reference evidence="1 4" key="2">
    <citation type="submission" date="2020-03" db="EMBL/GenBank/DDBJ databases">
        <title>Bacterial samples isolated from urine from healthy bovine heifers (Gyr breed).</title>
        <authorList>
            <person name="Giannattasio-Ferraz S."/>
            <person name="Maskeri L."/>
            <person name="Penido A."/>
            <person name="Barbosa-Stancioli E.F."/>
            <person name="Putonti C."/>
        </authorList>
    </citation>
    <scope>NUCLEOTIDE SEQUENCE [LARGE SCALE GENOMIC DNA]</scope>
    <source>
        <strain evidence="1 4">UFMG-H7</strain>
    </source>
</reference>
<dbReference type="GO" id="GO:0003700">
    <property type="term" value="F:DNA-binding transcription factor activity"/>
    <property type="evidence" value="ECO:0007669"/>
    <property type="project" value="TreeGrafter"/>
</dbReference>
<dbReference type="InterPro" id="IPR036390">
    <property type="entry name" value="WH_DNA-bd_sf"/>
</dbReference>
<reference evidence="2 3" key="1">
    <citation type="submission" date="2017-05" db="EMBL/GenBank/DDBJ databases">
        <title>Vagococcus spp. assemblies.</title>
        <authorList>
            <person name="Gulvik C.A."/>
        </authorList>
    </citation>
    <scope>NUCLEOTIDE SEQUENCE [LARGE SCALE GENOMIC DNA]</scope>
    <source>
        <strain evidence="2 3">NCFB 2497</strain>
    </source>
</reference>
<comment type="caution">
    <text evidence="1">The sequence shown here is derived from an EMBL/GenBank/DDBJ whole genome shotgun (WGS) entry which is preliminary data.</text>
</comment>
<dbReference type="Gene3D" id="1.10.10.10">
    <property type="entry name" value="Winged helix-like DNA-binding domain superfamily/Winged helix DNA-binding domain"/>
    <property type="match status" value="1"/>
</dbReference>
<organism evidence="1 4">
    <name type="scientific">Vagococcus fluvialis</name>
    <dbReference type="NCBI Taxonomy" id="2738"/>
    <lineage>
        <taxon>Bacteria</taxon>
        <taxon>Bacillati</taxon>
        <taxon>Bacillota</taxon>
        <taxon>Bacilli</taxon>
        <taxon>Lactobacillales</taxon>
        <taxon>Enterococcaceae</taxon>
        <taxon>Vagococcus</taxon>
    </lineage>
</organism>
<dbReference type="PANTHER" id="PTHR33221:SF9">
    <property type="entry name" value="RRF2 FAMILY PROTEIN"/>
    <property type="match status" value="1"/>
</dbReference>
<keyword evidence="3" id="KW-1185">Reference proteome</keyword>
<evidence type="ECO:0000313" key="1">
    <source>
        <dbReference type="EMBL" id="NKC68910.1"/>
    </source>
</evidence>
<dbReference type="GO" id="GO:0005829">
    <property type="term" value="C:cytosol"/>
    <property type="evidence" value="ECO:0007669"/>
    <property type="project" value="TreeGrafter"/>
</dbReference>
<dbReference type="NCBIfam" id="TIGR00738">
    <property type="entry name" value="rrf2_super"/>
    <property type="match status" value="1"/>
</dbReference>
<sequence>MRIFMKLTNATEQALAILAILATQTEDVPASSQAIYKKLSVSQSYVKKLLRKLVVSKVIEGVSGNNGGFYIEKNLDDISLLEIVESIEGPLHSFPHVGVLERAFSDFNEFAQDGNEVISKVFTKADHKWNEELRHVSVHDMLSEVFQDYGEIPKRDWNQYI</sequence>
<dbReference type="Proteomes" id="UP000521358">
    <property type="component" value="Unassembled WGS sequence"/>
</dbReference>
<dbReference type="OrthoDB" id="9808360at2"/>